<evidence type="ECO:0000256" key="1">
    <source>
        <dbReference type="ARBA" id="ARBA00007812"/>
    </source>
</evidence>
<evidence type="ECO:0000313" key="8">
    <source>
        <dbReference type="Proteomes" id="UP000017819"/>
    </source>
</evidence>
<dbReference type="InterPro" id="IPR000399">
    <property type="entry name" value="TPP-bd_CS"/>
</dbReference>
<dbReference type="GO" id="GO:0009097">
    <property type="term" value="P:isoleucine biosynthetic process"/>
    <property type="evidence" value="ECO:0007669"/>
    <property type="project" value="TreeGrafter"/>
</dbReference>
<accession>V4RJ51</accession>
<dbReference type="InterPro" id="IPR012001">
    <property type="entry name" value="Thiamin_PyroP_enz_TPP-bd_dom"/>
</dbReference>
<evidence type="ECO:0000259" key="4">
    <source>
        <dbReference type="Pfam" id="PF00205"/>
    </source>
</evidence>
<dbReference type="NCBIfam" id="NF006052">
    <property type="entry name" value="PRK08199.1"/>
    <property type="match status" value="1"/>
</dbReference>
<sequence>MTTNSLRPGGRILVEALEAQGVDHLYCVPGESYLAVLDALVDSPIEVTVCRQEGGAAMMADAYGKMTGRPGICFVTRGPGATNASAGVHIAAQDSTPMILFIGQVERGMLGREAFQEVDYEQFFGGMAKWVVEIRDPARIPELVHRAFATAMSGRPGPVVVSLPEDILTELAEAVETPRAVAPAIRPGRDEMFRLAEMIEQAERPFMILGGSRWSEQAVADIARFAESAGLPVGCSFRRQGLFDHLHENYAGDVGIGPNPKLAERVKEADLLILVGGRMSEMPSSSYTLIDIPRPRQTFVHVHPGAEELNRVYAASLAIQADPASFADEATGFDFPPSEARSKRVAEAHAEYLEWSETVPHGPGDVQMVEIVRHLRDVLPPEAIMTNGAGNYATWIHRFYRFRKFDTLIAPTSGSMGYGTPAAVAAARLHPSRQVVAFAGDGCFLMNGQEFATAVKYGLPIVVVVVDNAMYGTIRMHQEREYPTRISATELTNPDFAAMGRAYGGEGYLVERTEEFAPAFEAAVRSGRPSIIHVRLDPEAITPRASLSEIRAAALARQA</sequence>
<dbReference type="InterPro" id="IPR011766">
    <property type="entry name" value="TPP_enzyme_TPP-bd"/>
</dbReference>
<dbReference type="SUPFAM" id="SSF52518">
    <property type="entry name" value="Thiamin diphosphate-binding fold (THDP-binding)"/>
    <property type="match status" value="2"/>
</dbReference>
<dbReference type="CDD" id="cd00568">
    <property type="entry name" value="TPP_enzymes"/>
    <property type="match status" value="1"/>
</dbReference>
<dbReference type="FunFam" id="3.40.50.970:FF:000007">
    <property type="entry name" value="Acetolactate synthase"/>
    <property type="match status" value="1"/>
</dbReference>
<proteinExistence type="inferred from homology"/>
<keyword evidence="8" id="KW-1185">Reference proteome</keyword>
<feature type="domain" description="Thiamine pyrophosphate enzyme N-terminal TPP-binding" evidence="6">
    <location>
        <begin position="9"/>
        <end position="121"/>
    </location>
</feature>
<dbReference type="InterPro" id="IPR029061">
    <property type="entry name" value="THDP-binding"/>
</dbReference>
<dbReference type="EMBL" id="AWXZ01000023">
    <property type="protein sequence ID" value="ESR25344.1"/>
    <property type="molecule type" value="Genomic_DNA"/>
</dbReference>
<dbReference type="Pfam" id="PF00205">
    <property type="entry name" value="TPP_enzyme_M"/>
    <property type="match status" value="1"/>
</dbReference>
<dbReference type="GO" id="GO:0003984">
    <property type="term" value="F:acetolactate synthase activity"/>
    <property type="evidence" value="ECO:0007669"/>
    <property type="project" value="TreeGrafter"/>
</dbReference>
<feature type="domain" description="Thiamine pyrophosphate enzyme TPP-binding" evidence="5">
    <location>
        <begin position="388"/>
        <end position="534"/>
    </location>
</feature>
<comment type="caution">
    <text evidence="7">The sequence shown here is derived from an EMBL/GenBank/DDBJ whole genome shotgun (WGS) entry which is preliminary data.</text>
</comment>
<dbReference type="GO" id="GO:0030976">
    <property type="term" value="F:thiamine pyrophosphate binding"/>
    <property type="evidence" value="ECO:0007669"/>
    <property type="project" value="InterPro"/>
</dbReference>
<gene>
    <name evidence="7" type="ORF">N177_1861</name>
</gene>
<dbReference type="Pfam" id="PF02776">
    <property type="entry name" value="TPP_enzyme_N"/>
    <property type="match status" value="1"/>
</dbReference>
<dbReference type="Pfam" id="PF02775">
    <property type="entry name" value="TPP_enzyme_C"/>
    <property type="match status" value="1"/>
</dbReference>
<dbReference type="PANTHER" id="PTHR18968">
    <property type="entry name" value="THIAMINE PYROPHOSPHATE ENZYMES"/>
    <property type="match status" value="1"/>
</dbReference>
<feature type="domain" description="Thiamine pyrophosphate enzyme central" evidence="4">
    <location>
        <begin position="194"/>
        <end position="328"/>
    </location>
</feature>
<evidence type="ECO:0000256" key="2">
    <source>
        <dbReference type="ARBA" id="ARBA00023052"/>
    </source>
</evidence>
<dbReference type="GO" id="GO:0009099">
    <property type="term" value="P:L-valine biosynthetic process"/>
    <property type="evidence" value="ECO:0007669"/>
    <property type="project" value="TreeGrafter"/>
</dbReference>
<dbReference type="PROSITE" id="PS00187">
    <property type="entry name" value="TPP_ENZYMES"/>
    <property type="match status" value="1"/>
</dbReference>
<dbReference type="InterPro" id="IPR029035">
    <property type="entry name" value="DHS-like_NAD/FAD-binding_dom"/>
</dbReference>
<evidence type="ECO:0000259" key="5">
    <source>
        <dbReference type="Pfam" id="PF02775"/>
    </source>
</evidence>
<protein>
    <submittedName>
        <fullName evidence="7">Thiamine pyrophosphate-requiring enzyme</fullName>
    </submittedName>
</protein>
<keyword evidence="2 3" id="KW-0786">Thiamine pyrophosphate</keyword>
<dbReference type="CDD" id="cd07035">
    <property type="entry name" value="TPP_PYR_POX_like"/>
    <property type="match status" value="1"/>
</dbReference>
<dbReference type="STRING" id="631454.N177_1861"/>
<dbReference type="Gene3D" id="3.40.50.1220">
    <property type="entry name" value="TPP-binding domain"/>
    <property type="match status" value="1"/>
</dbReference>
<dbReference type="PATRIC" id="fig|631454.5.peg.1840"/>
<reference evidence="7 8" key="1">
    <citation type="journal article" date="2014" name="Genome Announc.">
        <title>Draft Genome Sequence of Lutibaculum baratangense Strain AMV1T, Isolated from a Mud Volcano in Andamans, India.</title>
        <authorList>
            <person name="Singh A."/>
            <person name="Sreenivas A."/>
            <person name="Sathyanarayana Reddy G."/>
            <person name="Pinnaka A.K."/>
            <person name="Shivaji S."/>
        </authorList>
    </citation>
    <scope>NUCLEOTIDE SEQUENCE [LARGE SCALE GENOMIC DNA]</scope>
    <source>
        <strain evidence="7 8">AMV1</strain>
    </source>
</reference>
<organism evidence="7 8">
    <name type="scientific">Lutibaculum baratangense AMV1</name>
    <dbReference type="NCBI Taxonomy" id="631454"/>
    <lineage>
        <taxon>Bacteria</taxon>
        <taxon>Pseudomonadati</taxon>
        <taxon>Pseudomonadota</taxon>
        <taxon>Alphaproteobacteria</taxon>
        <taxon>Hyphomicrobiales</taxon>
        <taxon>Tepidamorphaceae</taxon>
        <taxon>Lutibaculum</taxon>
    </lineage>
</organism>
<dbReference type="Proteomes" id="UP000017819">
    <property type="component" value="Unassembled WGS sequence"/>
</dbReference>
<dbReference type="InterPro" id="IPR012000">
    <property type="entry name" value="Thiamin_PyroP_enz_cen_dom"/>
</dbReference>
<dbReference type="SUPFAM" id="SSF52467">
    <property type="entry name" value="DHS-like NAD/FAD-binding domain"/>
    <property type="match status" value="1"/>
</dbReference>
<dbReference type="GO" id="GO:0005948">
    <property type="term" value="C:acetolactate synthase complex"/>
    <property type="evidence" value="ECO:0007669"/>
    <property type="project" value="TreeGrafter"/>
</dbReference>
<dbReference type="Gene3D" id="3.40.50.970">
    <property type="match status" value="2"/>
</dbReference>
<dbReference type="InterPro" id="IPR045229">
    <property type="entry name" value="TPP_enz"/>
</dbReference>
<dbReference type="AlphaFoldDB" id="V4RJ51"/>
<name>V4RJ51_9HYPH</name>
<comment type="similarity">
    <text evidence="1 3">Belongs to the TPP enzyme family.</text>
</comment>
<dbReference type="PANTHER" id="PTHR18968:SF120">
    <property type="entry name" value="ACETOLACTATE SYNTHASE LARGE SUBUNIT"/>
    <property type="match status" value="1"/>
</dbReference>
<dbReference type="GO" id="GO:0050660">
    <property type="term" value="F:flavin adenine dinucleotide binding"/>
    <property type="evidence" value="ECO:0007669"/>
    <property type="project" value="TreeGrafter"/>
</dbReference>
<evidence type="ECO:0000259" key="6">
    <source>
        <dbReference type="Pfam" id="PF02776"/>
    </source>
</evidence>
<evidence type="ECO:0000256" key="3">
    <source>
        <dbReference type="RuleBase" id="RU362132"/>
    </source>
</evidence>
<dbReference type="GO" id="GO:0000287">
    <property type="term" value="F:magnesium ion binding"/>
    <property type="evidence" value="ECO:0007669"/>
    <property type="project" value="InterPro"/>
</dbReference>
<evidence type="ECO:0000313" key="7">
    <source>
        <dbReference type="EMBL" id="ESR25344.1"/>
    </source>
</evidence>
<dbReference type="eggNOG" id="COG0028">
    <property type="taxonomic scope" value="Bacteria"/>
</dbReference>